<dbReference type="PANTHER" id="PTHR42982">
    <property type="entry name" value="SEC-INDEPENDENT PROTEIN TRANSLOCASE PROTEIN TATA"/>
    <property type="match status" value="1"/>
</dbReference>
<dbReference type="RefSeq" id="WP_146391334.1">
    <property type="nucleotide sequence ID" value="NZ_SJPK01000004.1"/>
</dbReference>
<dbReference type="Pfam" id="PF02416">
    <property type="entry name" value="TatA_B_E"/>
    <property type="match status" value="1"/>
</dbReference>
<dbReference type="EMBL" id="SJPK01000004">
    <property type="protein sequence ID" value="TWT67469.1"/>
    <property type="molecule type" value="Genomic_DNA"/>
</dbReference>
<comment type="similarity">
    <text evidence="9">Belongs to the TatA/E family.</text>
</comment>
<evidence type="ECO:0000313" key="10">
    <source>
        <dbReference type="EMBL" id="TWT67469.1"/>
    </source>
</evidence>
<evidence type="ECO:0000256" key="2">
    <source>
        <dbReference type="ARBA" id="ARBA00022448"/>
    </source>
</evidence>
<evidence type="ECO:0000256" key="7">
    <source>
        <dbReference type="ARBA" id="ARBA00023010"/>
    </source>
</evidence>
<evidence type="ECO:0000256" key="6">
    <source>
        <dbReference type="ARBA" id="ARBA00022989"/>
    </source>
</evidence>
<dbReference type="GO" id="GO:0008320">
    <property type="term" value="F:protein transmembrane transporter activity"/>
    <property type="evidence" value="ECO:0007669"/>
    <property type="project" value="UniProtKB-UniRule"/>
</dbReference>
<keyword evidence="3 9" id="KW-1003">Cell membrane</keyword>
<keyword evidence="2 9" id="KW-0813">Transport</keyword>
<name>A0A5C5XY31_9BACT</name>
<evidence type="ECO:0000313" key="11">
    <source>
        <dbReference type="Proteomes" id="UP000318053"/>
    </source>
</evidence>
<dbReference type="InterPro" id="IPR003369">
    <property type="entry name" value="TatA/B/E"/>
</dbReference>
<keyword evidence="8 9" id="KW-0472">Membrane</keyword>
<evidence type="ECO:0000256" key="4">
    <source>
        <dbReference type="ARBA" id="ARBA00022692"/>
    </source>
</evidence>
<evidence type="ECO:0000256" key="5">
    <source>
        <dbReference type="ARBA" id="ARBA00022927"/>
    </source>
</evidence>
<gene>
    <name evidence="9" type="primary">tatA</name>
    <name evidence="10" type="ORF">CA85_23200</name>
</gene>
<keyword evidence="6 9" id="KW-1133">Transmembrane helix</keyword>
<accession>A0A5C5XY31</accession>
<sequence length="75" mass="8084">MLTAFTSPALLLAFIGGMPGTSELLIILFIALLLFGGSKLPSLMRNLGKSANEFKRGMAESTDDVDESEKLHEKV</sequence>
<dbReference type="InterPro" id="IPR006312">
    <property type="entry name" value="TatA/E"/>
</dbReference>
<dbReference type="AlphaFoldDB" id="A0A5C5XY31"/>
<reference evidence="10 11" key="1">
    <citation type="submission" date="2019-02" db="EMBL/GenBank/DDBJ databases">
        <title>Deep-cultivation of Planctomycetes and their phenomic and genomic characterization uncovers novel biology.</title>
        <authorList>
            <person name="Wiegand S."/>
            <person name="Jogler M."/>
            <person name="Boedeker C."/>
            <person name="Pinto D."/>
            <person name="Vollmers J."/>
            <person name="Rivas-Marin E."/>
            <person name="Kohn T."/>
            <person name="Peeters S.H."/>
            <person name="Heuer A."/>
            <person name="Rast P."/>
            <person name="Oberbeckmann S."/>
            <person name="Bunk B."/>
            <person name="Jeske O."/>
            <person name="Meyerdierks A."/>
            <person name="Storesund J.E."/>
            <person name="Kallscheuer N."/>
            <person name="Luecker S."/>
            <person name="Lage O.M."/>
            <person name="Pohl T."/>
            <person name="Merkel B.J."/>
            <person name="Hornburger P."/>
            <person name="Mueller R.-W."/>
            <person name="Bruemmer F."/>
            <person name="Labrenz M."/>
            <person name="Spormann A.M."/>
            <person name="Op Den Camp H."/>
            <person name="Overmann J."/>
            <person name="Amann R."/>
            <person name="Jetten M.S.M."/>
            <person name="Mascher T."/>
            <person name="Medema M.H."/>
            <person name="Devos D.P."/>
            <person name="Kaster A.-K."/>
            <person name="Ovreas L."/>
            <person name="Rohde M."/>
            <person name="Galperin M.Y."/>
            <person name="Jogler C."/>
        </authorList>
    </citation>
    <scope>NUCLEOTIDE SEQUENCE [LARGE SCALE GENOMIC DNA]</scope>
    <source>
        <strain evidence="10 11">CA85</strain>
    </source>
</reference>
<comment type="caution">
    <text evidence="10">The sequence shown here is derived from an EMBL/GenBank/DDBJ whole genome shotgun (WGS) entry which is preliminary data.</text>
</comment>
<dbReference type="GO" id="GO:0043953">
    <property type="term" value="P:protein transport by the Tat complex"/>
    <property type="evidence" value="ECO:0007669"/>
    <property type="project" value="UniProtKB-UniRule"/>
</dbReference>
<comment type="function">
    <text evidence="9">Part of the twin-arginine translocation (Tat) system that transports large folded proteins containing a characteristic twin-arginine motif in their signal peptide across membranes. TatA could form the protein-conducting channel of the Tat system.</text>
</comment>
<proteinExistence type="inferred from homology"/>
<keyword evidence="4 9" id="KW-0812">Transmembrane</keyword>
<evidence type="ECO:0000256" key="9">
    <source>
        <dbReference type="HAMAP-Rule" id="MF_00236"/>
    </source>
</evidence>
<dbReference type="PANTHER" id="PTHR42982:SF1">
    <property type="entry name" value="SEC-INDEPENDENT PROTEIN TRANSLOCASE PROTEIN TATA"/>
    <property type="match status" value="1"/>
</dbReference>
<protein>
    <recommendedName>
        <fullName evidence="9">Sec-independent protein translocase protein TatA</fullName>
    </recommendedName>
</protein>
<keyword evidence="11" id="KW-1185">Reference proteome</keyword>
<dbReference type="Proteomes" id="UP000318053">
    <property type="component" value="Unassembled WGS sequence"/>
</dbReference>
<dbReference type="HAMAP" id="MF_00236">
    <property type="entry name" value="TatA_E"/>
    <property type="match status" value="1"/>
</dbReference>
<comment type="subcellular location">
    <subcellularLocation>
        <location evidence="1 9">Cell membrane</location>
        <topology evidence="1 9">Single-pass membrane protein</topology>
    </subcellularLocation>
</comment>
<feature type="transmembrane region" description="Helical" evidence="9">
    <location>
        <begin position="12"/>
        <end position="35"/>
    </location>
</feature>
<dbReference type="Gene3D" id="1.20.5.3310">
    <property type="match status" value="1"/>
</dbReference>
<evidence type="ECO:0000256" key="8">
    <source>
        <dbReference type="ARBA" id="ARBA00023136"/>
    </source>
</evidence>
<dbReference type="GO" id="GO:0033281">
    <property type="term" value="C:TAT protein transport complex"/>
    <property type="evidence" value="ECO:0007669"/>
    <property type="project" value="UniProtKB-UniRule"/>
</dbReference>
<dbReference type="OrthoDB" id="9814953at2"/>
<dbReference type="NCBIfam" id="TIGR01411">
    <property type="entry name" value="tatAE"/>
    <property type="match status" value="1"/>
</dbReference>
<keyword evidence="7 9" id="KW-0811">Translocation</keyword>
<evidence type="ECO:0000256" key="1">
    <source>
        <dbReference type="ARBA" id="ARBA00004162"/>
    </source>
</evidence>
<keyword evidence="5 9" id="KW-0653">Protein transport</keyword>
<organism evidence="10 11">
    <name type="scientific">Allorhodopirellula solitaria</name>
    <dbReference type="NCBI Taxonomy" id="2527987"/>
    <lineage>
        <taxon>Bacteria</taxon>
        <taxon>Pseudomonadati</taxon>
        <taxon>Planctomycetota</taxon>
        <taxon>Planctomycetia</taxon>
        <taxon>Pirellulales</taxon>
        <taxon>Pirellulaceae</taxon>
        <taxon>Allorhodopirellula</taxon>
    </lineage>
</organism>
<evidence type="ECO:0000256" key="3">
    <source>
        <dbReference type="ARBA" id="ARBA00022475"/>
    </source>
</evidence>
<comment type="subunit">
    <text evidence="9">Forms a complex with TatC.</text>
</comment>